<dbReference type="GO" id="GO:0003964">
    <property type="term" value="F:RNA-directed DNA polymerase activity"/>
    <property type="evidence" value="ECO:0007669"/>
    <property type="project" value="UniProtKB-KW"/>
</dbReference>
<evidence type="ECO:0000313" key="1">
    <source>
        <dbReference type="EMBL" id="KAF0751856.1"/>
    </source>
</evidence>
<keyword evidence="1" id="KW-0808">Transferase</keyword>
<keyword evidence="1" id="KW-0548">Nucleotidyltransferase</keyword>
<keyword evidence="1" id="KW-0695">RNA-directed DNA polymerase</keyword>
<keyword evidence="2" id="KW-1185">Reference proteome</keyword>
<comment type="caution">
    <text evidence="1">The sequence shown here is derived from an EMBL/GenBank/DDBJ whole genome shotgun (WGS) entry which is preliminary data.</text>
</comment>
<gene>
    <name evidence="1" type="ORF">FWK35_00012073</name>
</gene>
<organism evidence="1 2">
    <name type="scientific">Aphis craccivora</name>
    <name type="common">Cowpea aphid</name>
    <dbReference type="NCBI Taxonomy" id="307492"/>
    <lineage>
        <taxon>Eukaryota</taxon>
        <taxon>Metazoa</taxon>
        <taxon>Ecdysozoa</taxon>
        <taxon>Arthropoda</taxon>
        <taxon>Hexapoda</taxon>
        <taxon>Insecta</taxon>
        <taxon>Pterygota</taxon>
        <taxon>Neoptera</taxon>
        <taxon>Paraneoptera</taxon>
        <taxon>Hemiptera</taxon>
        <taxon>Sternorrhyncha</taxon>
        <taxon>Aphidomorpha</taxon>
        <taxon>Aphidoidea</taxon>
        <taxon>Aphididae</taxon>
        <taxon>Aphidini</taxon>
        <taxon>Aphis</taxon>
        <taxon>Aphis</taxon>
    </lineage>
</organism>
<evidence type="ECO:0000313" key="2">
    <source>
        <dbReference type="Proteomes" id="UP000478052"/>
    </source>
</evidence>
<dbReference type="EMBL" id="VUJU01005238">
    <property type="protein sequence ID" value="KAF0751856.1"/>
    <property type="molecule type" value="Genomic_DNA"/>
</dbReference>
<reference evidence="1 2" key="1">
    <citation type="submission" date="2019-08" db="EMBL/GenBank/DDBJ databases">
        <title>Whole genome of Aphis craccivora.</title>
        <authorList>
            <person name="Voronova N.V."/>
            <person name="Shulinski R.S."/>
            <person name="Bandarenka Y.V."/>
            <person name="Zhorov D.G."/>
            <person name="Warner D."/>
        </authorList>
    </citation>
    <scope>NUCLEOTIDE SEQUENCE [LARGE SCALE GENOMIC DNA]</scope>
    <source>
        <strain evidence="1">180601</strain>
        <tissue evidence="1">Whole Body</tissue>
    </source>
</reference>
<proteinExistence type="predicted"/>
<dbReference type="OrthoDB" id="426210at2759"/>
<accession>A0A6G0YA95</accession>
<dbReference type="AlphaFoldDB" id="A0A6G0YA95"/>
<dbReference type="Proteomes" id="UP000478052">
    <property type="component" value="Unassembled WGS sequence"/>
</dbReference>
<name>A0A6G0YA95_APHCR</name>
<protein>
    <submittedName>
        <fullName evidence="1">Reverse transcriptase domain-containing protein</fullName>
    </submittedName>
</protein>
<sequence length="69" mass="7902">MSSTQILQKTFGTIDKNTLILILDKLGVGNPLLSWFQLYLSDRLQFVSLFNKRSENIKVTSGVPPYHLY</sequence>